<feature type="signal peptide" evidence="1">
    <location>
        <begin position="1"/>
        <end position="21"/>
    </location>
</feature>
<accession>A0ABN1E2R0</accession>
<dbReference type="EMBL" id="BAAAEO010000004">
    <property type="protein sequence ID" value="GAA0557854.1"/>
    <property type="molecule type" value="Genomic_DNA"/>
</dbReference>
<keyword evidence="1" id="KW-0732">Signal</keyword>
<sequence length="260" mass="27170">MQFLKSVICAGSLLVSSAAMAGPILIINGANQTTEVDTTSALTDNLKALHEAVGNTVTIVDDLLGDLSAYSQIWDVRFFNAAALDSSEQTAYSNYLVSGGGLFLMGENHYFMERNNSVLSLIASLGGGDLGFNSCSDGTQVVHAPFTGPNDVSEVNYAMSGCFNNKGSGQWITSRADGSVGSGVAFAAGSLANAMAGALTTILDVNFMMNDFDLPNSQQLTKNLIAFVGEQTENPSNPVPAPASVLILATGLAALRLRRR</sequence>
<dbReference type="RefSeq" id="WP_226767574.1">
    <property type="nucleotide sequence ID" value="NZ_BAAAEO010000004.1"/>
</dbReference>
<proteinExistence type="predicted"/>
<reference evidence="2 3" key="1">
    <citation type="journal article" date="2019" name="Int. J. Syst. Evol. Microbiol.">
        <title>The Global Catalogue of Microorganisms (GCM) 10K type strain sequencing project: providing services to taxonomists for standard genome sequencing and annotation.</title>
        <authorList>
            <consortium name="The Broad Institute Genomics Platform"/>
            <consortium name="The Broad Institute Genome Sequencing Center for Infectious Disease"/>
            <person name="Wu L."/>
            <person name="Ma J."/>
        </authorList>
    </citation>
    <scope>NUCLEOTIDE SEQUENCE [LARGE SCALE GENOMIC DNA]</scope>
    <source>
        <strain evidence="2 3">JCM 14331</strain>
    </source>
</reference>
<name>A0ABN1E2R0_9GAMM</name>
<gene>
    <name evidence="2" type="ORF">GCM10009098_27250</name>
</gene>
<comment type="caution">
    <text evidence="2">The sequence shown here is derived from an EMBL/GenBank/DDBJ whole genome shotgun (WGS) entry which is preliminary data.</text>
</comment>
<keyword evidence="3" id="KW-1185">Reference proteome</keyword>
<evidence type="ECO:0000256" key="1">
    <source>
        <dbReference type="SAM" id="SignalP"/>
    </source>
</evidence>
<evidence type="ECO:0008006" key="4">
    <source>
        <dbReference type="Google" id="ProtNLM"/>
    </source>
</evidence>
<feature type="chain" id="PRO_5045783031" description="PEP-CTERM sorting domain-containing protein" evidence="1">
    <location>
        <begin position="22"/>
        <end position="260"/>
    </location>
</feature>
<protein>
    <recommendedName>
        <fullName evidence="4">PEP-CTERM sorting domain-containing protein</fullName>
    </recommendedName>
</protein>
<evidence type="ECO:0000313" key="2">
    <source>
        <dbReference type="EMBL" id="GAA0557854.1"/>
    </source>
</evidence>
<organism evidence="2 3">
    <name type="scientific">Rheinheimera aquimaris</name>
    <dbReference type="NCBI Taxonomy" id="412437"/>
    <lineage>
        <taxon>Bacteria</taxon>
        <taxon>Pseudomonadati</taxon>
        <taxon>Pseudomonadota</taxon>
        <taxon>Gammaproteobacteria</taxon>
        <taxon>Chromatiales</taxon>
        <taxon>Chromatiaceae</taxon>
        <taxon>Rheinheimera</taxon>
    </lineage>
</organism>
<evidence type="ECO:0000313" key="3">
    <source>
        <dbReference type="Proteomes" id="UP001501169"/>
    </source>
</evidence>
<dbReference type="Proteomes" id="UP001501169">
    <property type="component" value="Unassembled WGS sequence"/>
</dbReference>